<dbReference type="InterPro" id="IPR027417">
    <property type="entry name" value="P-loop_NTPase"/>
</dbReference>
<protein>
    <recommendedName>
        <fullName evidence="4">P-loop containing nucleoside triphosphate hydrolase protein</fullName>
    </recommendedName>
</protein>
<dbReference type="AlphaFoldDB" id="A0A7C8I8V1"/>
<evidence type="ECO:0000256" key="1">
    <source>
        <dbReference type="SAM" id="MobiDB-lite"/>
    </source>
</evidence>
<gene>
    <name evidence="2" type="ORF">BDV95DRAFT_494743</name>
</gene>
<dbReference type="Proteomes" id="UP000481861">
    <property type="component" value="Unassembled WGS sequence"/>
</dbReference>
<name>A0A7C8I8V1_9PLEO</name>
<dbReference type="SUPFAM" id="SSF52540">
    <property type="entry name" value="P-loop containing nucleoside triphosphate hydrolases"/>
    <property type="match status" value="1"/>
</dbReference>
<dbReference type="EMBL" id="JAADJZ010000012">
    <property type="protein sequence ID" value="KAF2871091.1"/>
    <property type="molecule type" value="Genomic_DNA"/>
</dbReference>
<proteinExistence type="predicted"/>
<evidence type="ECO:0000313" key="2">
    <source>
        <dbReference type="EMBL" id="KAF2871091.1"/>
    </source>
</evidence>
<evidence type="ECO:0000313" key="3">
    <source>
        <dbReference type="Proteomes" id="UP000481861"/>
    </source>
</evidence>
<keyword evidence="3" id="KW-1185">Reference proteome</keyword>
<comment type="caution">
    <text evidence="2">The sequence shown here is derived from an EMBL/GenBank/DDBJ whole genome shotgun (WGS) entry which is preliminary data.</text>
</comment>
<feature type="compositionally biased region" description="Acidic residues" evidence="1">
    <location>
        <begin position="14"/>
        <end position="27"/>
    </location>
</feature>
<sequence length="477" mass="52463">MPTASNKETVSEPPSEDSEGSEAEDQQDLPPGPDYDQINLLMPDKPTDGDKDSSSLNAEIQHAPLLDGSMITADTAHLLPQYGFFGMRAKSPLFFNTNVPFSAFICGVQGSGKSHTTSCILENALIPSRSLGRLESPLSALVLSYGHFGSGGVGFSISEAAYLVAPHRDFPKHPSVKRVTVLVSPSNFHNIAPLYTRIKNVTVLPMKLKPERLDVNTMLTLMAVDLTAEPPLYLVQVQGILRSMAEEGRGFNYMQFKKRLEQCNFNPAQKQMLDMRLGQLDSFLDLGNTFQEPQYRPGEITIMDMSCPFVDANTACIMFKLGLQRYLQSRASGKMVVLDEAHKYMLDLPGTHALNSELLQVIRLQRHYGSRVIISTQEPTLLTDLIALCSVSVIHRFSSPEWFAALKRHIPMASQSHETLLRDIEGLKTGTALAYSPNAVFGRDGEGALMKGMGTFVRVVVRKRATWDGGVSVLASA</sequence>
<reference evidence="2 3" key="1">
    <citation type="submission" date="2020-01" db="EMBL/GenBank/DDBJ databases">
        <authorList>
            <consortium name="DOE Joint Genome Institute"/>
            <person name="Haridas S."/>
            <person name="Albert R."/>
            <person name="Binder M."/>
            <person name="Bloem J."/>
            <person name="Labutti K."/>
            <person name="Salamov A."/>
            <person name="Andreopoulos B."/>
            <person name="Baker S.E."/>
            <person name="Barry K."/>
            <person name="Bills G."/>
            <person name="Bluhm B.H."/>
            <person name="Cannon C."/>
            <person name="Castanera R."/>
            <person name="Culley D.E."/>
            <person name="Daum C."/>
            <person name="Ezra D."/>
            <person name="Gonzalez J.B."/>
            <person name="Henrissat B."/>
            <person name="Kuo A."/>
            <person name="Liang C."/>
            <person name="Lipzen A."/>
            <person name="Lutzoni F."/>
            <person name="Magnuson J."/>
            <person name="Mondo S."/>
            <person name="Nolan M."/>
            <person name="Ohm R."/>
            <person name="Pangilinan J."/>
            <person name="Park H.-J.H."/>
            <person name="Ramirez L."/>
            <person name="Alfaro M."/>
            <person name="Sun H."/>
            <person name="Tritt A."/>
            <person name="Yoshinaga Y."/>
            <person name="Zwiers L.-H.L."/>
            <person name="Turgeon B.G."/>
            <person name="Goodwin S.B."/>
            <person name="Spatafora J.W."/>
            <person name="Crous P.W."/>
            <person name="Grigoriev I.V."/>
        </authorList>
    </citation>
    <scope>NUCLEOTIDE SEQUENCE [LARGE SCALE GENOMIC DNA]</scope>
    <source>
        <strain evidence="2 3">CBS 611.86</strain>
    </source>
</reference>
<dbReference type="OrthoDB" id="2316594at2759"/>
<feature type="region of interest" description="Disordered" evidence="1">
    <location>
        <begin position="1"/>
        <end position="55"/>
    </location>
</feature>
<accession>A0A7C8I8V1</accession>
<organism evidence="2 3">
    <name type="scientific">Massariosphaeria phaeospora</name>
    <dbReference type="NCBI Taxonomy" id="100035"/>
    <lineage>
        <taxon>Eukaryota</taxon>
        <taxon>Fungi</taxon>
        <taxon>Dikarya</taxon>
        <taxon>Ascomycota</taxon>
        <taxon>Pezizomycotina</taxon>
        <taxon>Dothideomycetes</taxon>
        <taxon>Pleosporomycetidae</taxon>
        <taxon>Pleosporales</taxon>
        <taxon>Pleosporales incertae sedis</taxon>
        <taxon>Massariosphaeria</taxon>
    </lineage>
</organism>
<dbReference type="Gene3D" id="3.40.50.300">
    <property type="entry name" value="P-loop containing nucleotide triphosphate hydrolases"/>
    <property type="match status" value="1"/>
</dbReference>
<evidence type="ECO:0008006" key="4">
    <source>
        <dbReference type="Google" id="ProtNLM"/>
    </source>
</evidence>